<gene>
    <name evidence="3" type="ORF">MANAM107_16550</name>
</gene>
<feature type="transmembrane region" description="Helical" evidence="2">
    <location>
        <begin position="218"/>
        <end position="242"/>
    </location>
</feature>
<feature type="region of interest" description="Disordered" evidence="1">
    <location>
        <begin position="162"/>
        <end position="212"/>
    </location>
</feature>
<accession>A0ABM7UNI1</accession>
<name>A0ABM7UNI1_9ACTO</name>
<keyword evidence="2" id="KW-0812">Transmembrane</keyword>
<feature type="region of interest" description="Disordered" evidence="1">
    <location>
        <begin position="1"/>
        <end position="49"/>
    </location>
</feature>
<dbReference type="Proteomes" id="UP000824496">
    <property type="component" value="Chromosome"/>
</dbReference>
<evidence type="ECO:0000313" key="3">
    <source>
        <dbReference type="EMBL" id="BDA64821.1"/>
    </source>
</evidence>
<keyword evidence="4" id="KW-1185">Reference proteome</keyword>
<feature type="transmembrane region" description="Helical" evidence="2">
    <location>
        <begin position="291"/>
        <end position="314"/>
    </location>
</feature>
<feature type="transmembrane region" description="Helical" evidence="2">
    <location>
        <begin position="262"/>
        <end position="284"/>
    </location>
</feature>
<feature type="compositionally biased region" description="Polar residues" evidence="1">
    <location>
        <begin position="166"/>
        <end position="175"/>
    </location>
</feature>
<sequence>MPLPSRPGQPPASSSTPAMAAEPTTQAFDSADETSAFPVPGGGQGYGAYAEQAGYEGQYTEAFPGSADPTTALPAGALHTEAFPGSADPTSAFPAGAGQGYEAYAEQAGYEGQYTEAFPGSADPTSAFPAGVAHTSVMPAAGRPAAPGTPQRTPQRTTVMPAHLRPTQTPPESAWQSQPRFAPPPASQPAPAHRRPEPVEPATPPVRLPRPPQRRRTLALPLGVLMLLATLALLGWGTYTLLVSLHVFDLAQGDTSSLDQVAAGAIVGGAVLAFLTVITSLVAVSRSKPKTAAIALMLGAFFLPLGAVAAGGYYGGQILKDRTLAEAHEVTGQVDPDQIDALLGQVESVGIEVPWREELIGILRGADQVTAPAEDPGSGEQGE</sequence>
<feature type="compositionally biased region" description="Pro residues" evidence="1">
    <location>
        <begin position="1"/>
        <end position="10"/>
    </location>
</feature>
<evidence type="ECO:0000256" key="1">
    <source>
        <dbReference type="SAM" id="MobiDB-lite"/>
    </source>
</evidence>
<evidence type="ECO:0000313" key="4">
    <source>
        <dbReference type="Proteomes" id="UP000824496"/>
    </source>
</evidence>
<dbReference type="RefSeq" id="WP_223907263.1">
    <property type="nucleotide sequence ID" value="NZ_AP025017.1"/>
</dbReference>
<organism evidence="3 4">
    <name type="scientific">Actinomyces capricornis</name>
    <dbReference type="NCBI Taxonomy" id="2755559"/>
    <lineage>
        <taxon>Bacteria</taxon>
        <taxon>Bacillati</taxon>
        <taxon>Actinomycetota</taxon>
        <taxon>Actinomycetes</taxon>
        <taxon>Actinomycetales</taxon>
        <taxon>Actinomycetaceae</taxon>
        <taxon>Actinomyces</taxon>
    </lineage>
</organism>
<reference evidence="3 4" key="1">
    <citation type="submission" date="2021-08" db="EMBL/GenBank/DDBJ databases">
        <title>Whole genome sequence of novel Actinomyces species strain MAS-1.</title>
        <authorList>
            <person name="Saito M."/>
            <person name="Kuwahara N."/>
            <person name="Takizawa T."/>
            <person name="Gotouda H."/>
            <person name="Ochiai T."/>
        </authorList>
    </citation>
    <scope>NUCLEOTIDE SEQUENCE [LARGE SCALE GENOMIC DNA]</scope>
    <source>
        <strain evidence="3 4">MAS-1</strain>
    </source>
</reference>
<proteinExistence type="predicted"/>
<feature type="compositionally biased region" description="Pro residues" evidence="1">
    <location>
        <begin position="199"/>
        <end position="211"/>
    </location>
</feature>
<evidence type="ECO:0008006" key="5">
    <source>
        <dbReference type="Google" id="ProtNLM"/>
    </source>
</evidence>
<keyword evidence="2" id="KW-1133">Transmembrane helix</keyword>
<dbReference type="EMBL" id="AP025017">
    <property type="protein sequence ID" value="BDA64821.1"/>
    <property type="molecule type" value="Genomic_DNA"/>
</dbReference>
<feature type="compositionally biased region" description="Low complexity" evidence="1">
    <location>
        <begin position="11"/>
        <end position="25"/>
    </location>
</feature>
<evidence type="ECO:0000256" key="2">
    <source>
        <dbReference type="SAM" id="Phobius"/>
    </source>
</evidence>
<keyword evidence="2" id="KW-0472">Membrane</keyword>
<protein>
    <recommendedName>
        <fullName evidence="5">MFS transporter</fullName>
    </recommendedName>
</protein>